<evidence type="ECO:0000313" key="8">
    <source>
        <dbReference type="Proteomes" id="UP000249688"/>
    </source>
</evidence>
<keyword evidence="3" id="KW-0862">Zinc</keyword>
<keyword evidence="2" id="KW-0479">Metal-binding</keyword>
<name>A0A2W7IEV6_9PROT</name>
<comment type="caution">
    <text evidence="7">The sequence shown here is derived from an EMBL/GenBank/DDBJ whole genome shotgun (WGS) entry which is preliminary data.</text>
</comment>
<evidence type="ECO:0000256" key="1">
    <source>
        <dbReference type="ARBA" id="ARBA00005495"/>
    </source>
</evidence>
<keyword evidence="8" id="KW-1185">Reference proteome</keyword>
<evidence type="ECO:0000313" key="7">
    <source>
        <dbReference type="EMBL" id="PZW45128.1"/>
    </source>
</evidence>
<dbReference type="PANTHER" id="PTHR33337">
    <property type="entry name" value="GFA DOMAIN-CONTAINING PROTEIN"/>
    <property type="match status" value="1"/>
</dbReference>
<evidence type="ECO:0000259" key="6">
    <source>
        <dbReference type="PROSITE" id="PS51891"/>
    </source>
</evidence>
<dbReference type="InterPro" id="IPR006913">
    <property type="entry name" value="CENP-V/GFA"/>
</dbReference>
<comment type="similarity">
    <text evidence="1">Belongs to the Gfa family.</text>
</comment>
<sequence>MSDSTIHSGGCNCGALRLEARGAPKRVGLCHCQTCRRQSGSAYSAFVVWDRDRVTISGPAHMWRAATEQRHFCPNCGAPVFALDGGPEIEVRLGCLDAAPSGLVPGYELWVGRREHWAVPVEHAAQYPRNRDDGGSPPLSDPVQ</sequence>
<dbReference type="Proteomes" id="UP000249688">
    <property type="component" value="Unassembled WGS sequence"/>
</dbReference>
<dbReference type="Pfam" id="PF04828">
    <property type="entry name" value="GFA"/>
    <property type="match status" value="1"/>
</dbReference>
<proteinExistence type="inferred from homology"/>
<evidence type="ECO:0000256" key="4">
    <source>
        <dbReference type="ARBA" id="ARBA00023239"/>
    </source>
</evidence>
<evidence type="ECO:0000256" key="5">
    <source>
        <dbReference type="SAM" id="MobiDB-lite"/>
    </source>
</evidence>
<organism evidence="7 8">
    <name type="scientific">Humitalea rosea</name>
    <dbReference type="NCBI Taxonomy" id="990373"/>
    <lineage>
        <taxon>Bacteria</taxon>
        <taxon>Pseudomonadati</taxon>
        <taxon>Pseudomonadota</taxon>
        <taxon>Alphaproteobacteria</taxon>
        <taxon>Acetobacterales</taxon>
        <taxon>Roseomonadaceae</taxon>
        <taxon>Humitalea</taxon>
    </lineage>
</organism>
<keyword evidence="4" id="KW-0456">Lyase</keyword>
<dbReference type="PROSITE" id="PS51891">
    <property type="entry name" value="CENP_V_GFA"/>
    <property type="match status" value="1"/>
</dbReference>
<evidence type="ECO:0000256" key="2">
    <source>
        <dbReference type="ARBA" id="ARBA00022723"/>
    </source>
</evidence>
<accession>A0A2W7IEV6</accession>
<dbReference type="OrthoDB" id="9807246at2"/>
<dbReference type="SUPFAM" id="SSF51316">
    <property type="entry name" value="Mss4-like"/>
    <property type="match status" value="1"/>
</dbReference>
<dbReference type="GO" id="GO:0046872">
    <property type="term" value="F:metal ion binding"/>
    <property type="evidence" value="ECO:0007669"/>
    <property type="project" value="UniProtKB-KW"/>
</dbReference>
<dbReference type="Gene3D" id="3.90.1590.10">
    <property type="entry name" value="glutathione-dependent formaldehyde- activating enzyme (gfa)"/>
    <property type="match status" value="1"/>
</dbReference>
<evidence type="ECO:0000256" key="3">
    <source>
        <dbReference type="ARBA" id="ARBA00022833"/>
    </source>
</evidence>
<gene>
    <name evidence="7" type="ORF">C8P66_112145</name>
</gene>
<reference evidence="7 8" key="1">
    <citation type="submission" date="2018-06" db="EMBL/GenBank/DDBJ databases">
        <title>Genomic Encyclopedia of Archaeal and Bacterial Type Strains, Phase II (KMG-II): from individual species to whole genera.</title>
        <authorList>
            <person name="Goeker M."/>
        </authorList>
    </citation>
    <scope>NUCLEOTIDE SEQUENCE [LARGE SCALE GENOMIC DNA]</scope>
    <source>
        <strain evidence="7 8">DSM 24525</strain>
    </source>
</reference>
<feature type="domain" description="CENP-V/GFA" evidence="6">
    <location>
        <begin position="7"/>
        <end position="108"/>
    </location>
</feature>
<dbReference type="RefSeq" id="WP_111398539.1">
    <property type="nucleotide sequence ID" value="NZ_QKYU01000012.1"/>
</dbReference>
<dbReference type="InterPro" id="IPR011057">
    <property type="entry name" value="Mss4-like_sf"/>
</dbReference>
<feature type="region of interest" description="Disordered" evidence="5">
    <location>
        <begin position="125"/>
        <end position="144"/>
    </location>
</feature>
<protein>
    <recommendedName>
        <fullName evidence="6">CENP-V/GFA domain-containing protein</fullName>
    </recommendedName>
</protein>
<dbReference type="EMBL" id="QKYU01000012">
    <property type="protein sequence ID" value="PZW45128.1"/>
    <property type="molecule type" value="Genomic_DNA"/>
</dbReference>
<dbReference type="AlphaFoldDB" id="A0A2W7IEV6"/>
<dbReference type="GO" id="GO:0016846">
    <property type="term" value="F:carbon-sulfur lyase activity"/>
    <property type="evidence" value="ECO:0007669"/>
    <property type="project" value="InterPro"/>
</dbReference>
<dbReference type="PANTHER" id="PTHR33337:SF40">
    <property type="entry name" value="CENP-V_GFA DOMAIN-CONTAINING PROTEIN-RELATED"/>
    <property type="match status" value="1"/>
</dbReference>